<keyword evidence="2" id="KW-0963">Cytoplasm</keyword>
<evidence type="ECO:0000256" key="2">
    <source>
        <dbReference type="ARBA" id="ARBA00022490"/>
    </source>
</evidence>
<keyword evidence="5" id="KW-0788">Thiol protease</keyword>
<protein>
    <recommendedName>
        <fullName evidence="8">Pyroglutamyl-peptidase I</fullName>
    </recommendedName>
</protein>
<dbReference type="EMBL" id="RCHS01004268">
    <property type="protein sequence ID" value="RMX36630.1"/>
    <property type="molecule type" value="Genomic_DNA"/>
</dbReference>
<evidence type="ECO:0000256" key="5">
    <source>
        <dbReference type="ARBA" id="ARBA00022807"/>
    </source>
</evidence>
<dbReference type="PANTHER" id="PTHR23402">
    <property type="entry name" value="PROTEASE FAMILY C15 PYROGLUTAMYL-PEPTIDASE I-RELATED"/>
    <property type="match status" value="1"/>
</dbReference>
<proteinExistence type="inferred from homology"/>
<keyword evidence="3" id="KW-0645">Protease</keyword>
<dbReference type="PRINTS" id="PR00706">
    <property type="entry name" value="PYROGLUPTASE"/>
</dbReference>
<dbReference type="OrthoDB" id="407146at2759"/>
<evidence type="ECO:0000256" key="1">
    <source>
        <dbReference type="ARBA" id="ARBA00006641"/>
    </source>
</evidence>
<evidence type="ECO:0000256" key="3">
    <source>
        <dbReference type="ARBA" id="ARBA00022670"/>
    </source>
</evidence>
<dbReference type="Gene3D" id="3.40.630.20">
    <property type="entry name" value="Peptidase C15, pyroglutamyl peptidase I-like"/>
    <property type="match status" value="1"/>
</dbReference>
<dbReference type="PANTHER" id="PTHR23402:SF1">
    <property type="entry name" value="PYROGLUTAMYL-PEPTIDASE I"/>
    <property type="match status" value="1"/>
</dbReference>
<dbReference type="CDD" id="cd00501">
    <property type="entry name" value="Peptidase_C15"/>
    <property type="match status" value="1"/>
</dbReference>
<dbReference type="GO" id="GO:0006508">
    <property type="term" value="P:proteolysis"/>
    <property type="evidence" value="ECO:0007669"/>
    <property type="project" value="UniProtKB-KW"/>
</dbReference>
<sequence length="207" mass="22794">MEPVTLVNMAAEKATVLVTGFGPFGLHQVNTSWEAVKELPNTDLAEEVNLVIKEIPVEYCAVDEQVPQLWNEVKPKLCVHVGVHGLADSIQLEMCGHNYGYNRPDETGKKCEKGCCVDGGEECLFTSLDLDRLCSEVMTAKSPCLVGTSDDAGRFLCDYSYYKSLHLGHGRGTVAFVHVPRADSPYSLEDLVISLRLIIFAMLKQIS</sequence>
<dbReference type="InterPro" id="IPR000816">
    <property type="entry name" value="Peptidase_C15"/>
</dbReference>
<dbReference type="PIRSF" id="PIRSF015592">
    <property type="entry name" value="Prld-crbxl_pptds"/>
    <property type="match status" value="1"/>
</dbReference>
<reference evidence="6 7" key="1">
    <citation type="journal article" date="2018" name="Sci. Rep.">
        <title>Comparative analysis of the Pocillopora damicornis genome highlights role of immune system in coral evolution.</title>
        <authorList>
            <person name="Cunning R."/>
            <person name="Bay R.A."/>
            <person name="Gillette P."/>
            <person name="Baker A.C."/>
            <person name="Traylor-Knowles N."/>
        </authorList>
    </citation>
    <scope>NUCLEOTIDE SEQUENCE [LARGE SCALE GENOMIC DNA]</scope>
    <source>
        <strain evidence="6">RSMAS</strain>
        <tissue evidence="6">Whole animal</tissue>
    </source>
</reference>
<dbReference type="Pfam" id="PF01470">
    <property type="entry name" value="Peptidase_C15"/>
    <property type="match status" value="1"/>
</dbReference>
<evidence type="ECO:0000313" key="7">
    <source>
        <dbReference type="Proteomes" id="UP000275408"/>
    </source>
</evidence>
<name>A0A3M6T5G7_POCDA</name>
<keyword evidence="4" id="KW-0378">Hydrolase</keyword>
<dbReference type="InterPro" id="IPR036440">
    <property type="entry name" value="Peptidase_C15-like_sf"/>
</dbReference>
<evidence type="ECO:0008006" key="8">
    <source>
        <dbReference type="Google" id="ProtNLM"/>
    </source>
</evidence>
<dbReference type="InterPro" id="IPR016125">
    <property type="entry name" value="Peptidase_C15-like"/>
</dbReference>
<comment type="similarity">
    <text evidence="1">Belongs to the peptidase C15 family.</text>
</comment>
<dbReference type="SUPFAM" id="SSF53182">
    <property type="entry name" value="Pyrrolidone carboxyl peptidase (pyroglutamate aminopeptidase)"/>
    <property type="match status" value="1"/>
</dbReference>
<dbReference type="AlphaFoldDB" id="A0A3M6T5G7"/>
<dbReference type="Proteomes" id="UP000275408">
    <property type="component" value="Unassembled WGS sequence"/>
</dbReference>
<dbReference type="GO" id="GO:0005829">
    <property type="term" value="C:cytosol"/>
    <property type="evidence" value="ECO:0007669"/>
    <property type="project" value="InterPro"/>
</dbReference>
<evidence type="ECO:0000256" key="4">
    <source>
        <dbReference type="ARBA" id="ARBA00022801"/>
    </source>
</evidence>
<dbReference type="GO" id="GO:0016920">
    <property type="term" value="F:pyroglutamyl-peptidase activity"/>
    <property type="evidence" value="ECO:0007669"/>
    <property type="project" value="InterPro"/>
</dbReference>
<gene>
    <name evidence="6" type="ORF">pdam_00015015</name>
</gene>
<organism evidence="6 7">
    <name type="scientific">Pocillopora damicornis</name>
    <name type="common">Cauliflower coral</name>
    <name type="synonym">Millepora damicornis</name>
    <dbReference type="NCBI Taxonomy" id="46731"/>
    <lineage>
        <taxon>Eukaryota</taxon>
        <taxon>Metazoa</taxon>
        <taxon>Cnidaria</taxon>
        <taxon>Anthozoa</taxon>
        <taxon>Hexacorallia</taxon>
        <taxon>Scleractinia</taxon>
        <taxon>Astrocoeniina</taxon>
        <taxon>Pocilloporidae</taxon>
        <taxon>Pocillopora</taxon>
    </lineage>
</organism>
<keyword evidence="7" id="KW-1185">Reference proteome</keyword>
<evidence type="ECO:0000313" key="6">
    <source>
        <dbReference type="EMBL" id="RMX36630.1"/>
    </source>
</evidence>
<comment type="caution">
    <text evidence="6">The sequence shown here is derived from an EMBL/GenBank/DDBJ whole genome shotgun (WGS) entry which is preliminary data.</text>
</comment>
<accession>A0A3M6T5G7</accession>